<evidence type="ECO:0000313" key="8">
    <source>
        <dbReference type="Proteomes" id="UP000887565"/>
    </source>
</evidence>
<dbReference type="PANTHER" id="PTHR10150">
    <property type="entry name" value="DNA REPAIR ENDONUCLEASE XPF"/>
    <property type="match status" value="1"/>
</dbReference>
<dbReference type="GO" id="GO:0003684">
    <property type="term" value="F:damaged DNA binding"/>
    <property type="evidence" value="ECO:0007669"/>
    <property type="project" value="TreeGrafter"/>
</dbReference>
<dbReference type="Proteomes" id="UP000887565">
    <property type="component" value="Unplaced"/>
</dbReference>
<name>A0A915J0E9_ROMCU</name>
<dbReference type="AlphaFoldDB" id="A0A915J0E9"/>
<organism evidence="8 9">
    <name type="scientific">Romanomermis culicivorax</name>
    <name type="common">Nematode worm</name>
    <dbReference type="NCBI Taxonomy" id="13658"/>
    <lineage>
        <taxon>Eukaryota</taxon>
        <taxon>Metazoa</taxon>
        <taxon>Ecdysozoa</taxon>
        <taxon>Nematoda</taxon>
        <taxon>Enoplea</taxon>
        <taxon>Dorylaimia</taxon>
        <taxon>Mermithida</taxon>
        <taxon>Mermithoidea</taxon>
        <taxon>Mermithidae</taxon>
        <taxon>Romanomermis</taxon>
    </lineage>
</organism>
<reference evidence="9" key="1">
    <citation type="submission" date="2022-11" db="UniProtKB">
        <authorList>
            <consortium name="WormBaseParasite"/>
        </authorList>
    </citation>
    <scope>IDENTIFICATION</scope>
</reference>
<keyword evidence="2" id="KW-0227">DNA damage</keyword>
<dbReference type="WBParaSite" id="nRc.2.0.1.t19569-RA">
    <property type="protein sequence ID" value="nRc.2.0.1.t19569-RA"/>
    <property type="gene ID" value="nRc.2.0.1.g19569"/>
</dbReference>
<dbReference type="GO" id="GO:1901255">
    <property type="term" value="P:nucleotide-excision repair involved in interstrand cross-link repair"/>
    <property type="evidence" value="ECO:0007669"/>
    <property type="project" value="TreeGrafter"/>
</dbReference>
<dbReference type="InterPro" id="IPR047520">
    <property type="entry name" value="XPF_nuclease"/>
</dbReference>
<accession>A0A915J0E9</accession>
<proteinExistence type="predicted"/>
<keyword evidence="8" id="KW-1185">Reference proteome</keyword>
<dbReference type="GO" id="GO:0000014">
    <property type="term" value="F:single-stranded DNA endodeoxyribonuclease activity"/>
    <property type="evidence" value="ECO:0007669"/>
    <property type="project" value="TreeGrafter"/>
</dbReference>
<keyword evidence="3" id="KW-0378">Hydrolase</keyword>
<dbReference type="GO" id="GO:0000724">
    <property type="term" value="P:double-strand break repair via homologous recombination"/>
    <property type="evidence" value="ECO:0007669"/>
    <property type="project" value="TreeGrafter"/>
</dbReference>
<evidence type="ECO:0000259" key="7">
    <source>
        <dbReference type="SMART" id="SM00891"/>
    </source>
</evidence>
<evidence type="ECO:0000256" key="2">
    <source>
        <dbReference type="ARBA" id="ARBA00022763"/>
    </source>
</evidence>
<keyword evidence="6" id="KW-0539">Nucleus</keyword>
<feature type="domain" description="ERCC4" evidence="7">
    <location>
        <begin position="130"/>
        <end position="210"/>
    </location>
</feature>
<evidence type="ECO:0000256" key="5">
    <source>
        <dbReference type="ARBA" id="ARBA00023204"/>
    </source>
</evidence>
<keyword evidence="4" id="KW-0238">DNA-binding</keyword>
<dbReference type="GO" id="GO:0003697">
    <property type="term" value="F:single-stranded DNA binding"/>
    <property type="evidence" value="ECO:0007669"/>
    <property type="project" value="TreeGrafter"/>
</dbReference>
<evidence type="ECO:0000256" key="6">
    <source>
        <dbReference type="ARBA" id="ARBA00023242"/>
    </source>
</evidence>
<protein>
    <submittedName>
        <fullName evidence="9">ERCC4 domain-containing protein</fullName>
    </submittedName>
</protein>
<dbReference type="GO" id="GO:0000110">
    <property type="term" value="C:nucleotide-excision repair factor 1 complex"/>
    <property type="evidence" value="ECO:0007669"/>
    <property type="project" value="TreeGrafter"/>
</dbReference>
<dbReference type="Gene3D" id="3.40.50.10130">
    <property type="match status" value="1"/>
</dbReference>
<evidence type="ECO:0000256" key="1">
    <source>
        <dbReference type="ARBA" id="ARBA00004123"/>
    </source>
</evidence>
<dbReference type="Pfam" id="PF02732">
    <property type="entry name" value="ERCC4"/>
    <property type="match status" value="1"/>
</dbReference>
<dbReference type="SUPFAM" id="SSF52980">
    <property type="entry name" value="Restriction endonuclease-like"/>
    <property type="match status" value="1"/>
</dbReference>
<evidence type="ECO:0000256" key="3">
    <source>
        <dbReference type="ARBA" id="ARBA00022801"/>
    </source>
</evidence>
<evidence type="ECO:0000313" key="9">
    <source>
        <dbReference type="WBParaSite" id="nRc.2.0.1.t19569-RA"/>
    </source>
</evidence>
<evidence type="ECO:0000256" key="4">
    <source>
        <dbReference type="ARBA" id="ARBA00023125"/>
    </source>
</evidence>
<keyword evidence="5" id="KW-0234">DNA repair</keyword>
<dbReference type="GO" id="GO:0000712">
    <property type="term" value="P:resolution of meiotic recombination intermediates"/>
    <property type="evidence" value="ECO:0007669"/>
    <property type="project" value="TreeGrafter"/>
</dbReference>
<sequence length="229" mass="26455">RYEILFCLNYFKPDCVIFYNTDIWCIRQVEIYNASLPSMTANNTETGSTVISLRIYLLMYETSAEEQRYLTSLQQEKSSFEKLFKEETTLLIRKQDDRKIDAAVSSSILSENFYMNDSHDADSDGVAQQTIVVDMREFRSELPALLHMRNVLLVPATLIVGDYILTSQICVERKAPQDLVGSLQSGRLFDQCRAMCRFYEKPLLLVELQSGRKGWRRFDDRQSAAKLAI</sequence>
<dbReference type="CDD" id="cd20078">
    <property type="entry name" value="XPF_nuclease_XPF_euk"/>
    <property type="match status" value="1"/>
</dbReference>
<dbReference type="InterPro" id="IPR006166">
    <property type="entry name" value="ERCC4_domain"/>
</dbReference>
<comment type="subcellular location">
    <subcellularLocation>
        <location evidence="1">Nucleus</location>
    </subcellularLocation>
</comment>
<dbReference type="PANTHER" id="PTHR10150:SF0">
    <property type="entry name" value="DNA REPAIR ENDONUCLEASE XPF"/>
    <property type="match status" value="1"/>
</dbReference>
<dbReference type="InterPro" id="IPR011335">
    <property type="entry name" value="Restrct_endonuc-II-like"/>
</dbReference>
<dbReference type="SMART" id="SM00891">
    <property type="entry name" value="ERCC4"/>
    <property type="match status" value="1"/>
</dbReference>